<comment type="subcellular location">
    <subcellularLocation>
        <location evidence="6">Endoplasmic reticulum membrane</location>
        <topology evidence="6">Multi-pass membrane protein</topology>
    </subcellularLocation>
    <subcellularLocation>
        <location evidence="1">Membrane</location>
        <topology evidence="1">Multi-pass membrane protein</topology>
    </subcellularLocation>
</comment>
<dbReference type="RefSeq" id="XP_018288698.1">
    <property type="nucleotide sequence ID" value="XM_018428457.1"/>
</dbReference>
<name>A0A167LKR0_PHYB8</name>
<dbReference type="STRING" id="763407.A0A167LKR0"/>
<feature type="transmembrane region" description="Helical" evidence="6">
    <location>
        <begin position="57"/>
        <end position="76"/>
    </location>
</feature>
<dbReference type="AlphaFoldDB" id="A0A167LKR0"/>
<keyword evidence="2 6" id="KW-0812">Transmembrane</keyword>
<keyword evidence="3 6" id="KW-0378">Hydrolase</keyword>
<evidence type="ECO:0000313" key="8">
    <source>
        <dbReference type="EMBL" id="OAD70658.1"/>
    </source>
</evidence>
<comment type="similarity">
    <text evidence="6">Belongs to the dolichyldiphosphatase family.</text>
</comment>
<keyword evidence="5 6" id="KW-0472">Membrane</keyword>
<reference evidence="9" key="1">
    <citation type="submission" date="2015-06" db="EMBL/GenBank/DDBJ databases">
        <title>Expansion of signal transduction pathways in fungi by whole-genome duplication.</title>
        <authorList>
            <consortium name="DOE Joint Genome Institute"/>
            <person name="Corrochano L.M."/>
            <person name="Kuo A."/>
            <person name="Marcet-Houben M."/>
            <person name="Polaino S."/>
            <person name="Salamov A."/>
            <person name="Villalobos J.M."/>
            <person name="Alvarez M.I."/>
            <person name="Avalos J."/>
            <person name="Benito E.P."/>
            <person name="Benoit I."/>
            <person name="Burger G."/>
            <person name="Camino L.P."/>
            <person name="Canovas D."/>
            <person name="Cerda-Olmedo E."/>
            <person name="Cheng J.-F."/>
            <person name="Dominguez A."/>
            <person name="Elias M."/>
            <person name="Eslava A.P."/>
            <person name="Glaser F."/>
            <person name="Grimwood J."/>
            <person name="Gutierrez G."/>
            <person name="Heitman J."/>
            <person name="Henrissat B."/>
            <person name="Iturriaga E.A."/>
            <person name="Lang B.F."/>
            <person name="Lavin J.L."/>
            <person name="Lee S."/>
            <person name="Li W."/>
            <person name="Lindquist E."/>
            <person name="Lopez-Garcia S."/>
            <person name="Luque E.M."/>
            <person name="Marcos A.T."/>
            <person name="Martin J."/>
            <person name="McCluskey K."/>
            <person name="Medina H.R."/>
            <person name="Miralles-Duran A."/>
            <person name="Miyazaki A."/>
            <person name="Munoz-Torres E."/>
            <person name="Oguiza J.A."/>
            <person name="Ohm R."/>
            <person name="Olmedo M."/>
            <person name="Orejas M."/>
            <person name="Ortiz-Castellanos L."/>
            <person name="Pisabarro A.G."/>
            <person name="Rodriguez-Romero J."/>
            <person name="Ruiz-Herrera J."/>
            <person name="Ruiz-Vazquez R."/>
            <person name="Sanz C."/>
            <person name="Schackwitz W."/>
            <person name="Schmutz J."/>
            <person name="Shahriari M."/>
            <person name="Shelest E."/>
            <person name="Silva-Franco F."/>
            <person name="Soanes D."/>
            <person name="Syed K."/>
            <person name="Tagua V.G."/>
            <person name="Talbot N.J."/>
            <person name="Thon M."/>
            <person name="De vries R.P."/>
            <person name="Wiebenga A."/>
            <person name="Yadav J.S."/>
            <person name="Braun E.L."/>
            <person name="Baker S."/>
            <person name="Garre V."/>
            <person name="Horwitz B."/>
            <person name="Torres-Martinez S."/>
            <person name="Idnurm A."/>
            <person name="Herrera-Estrella A."/>
            <person name="Gabaldon T."/>
            <person name="Grigoriev I.V."/>
        </authorList>
    </citation>
    <scope>NUCLEOTIDE SEQUENCE [LARGE SCALE GENOMIC DNA]</scope>
    <source>
        <strain evidence="9">NRRL 1555(-)</strain>
    </source>
</reference>
<dbReference type="Proteomes" id="UP000077315">
    <property type="component" value="Unassembled WGS sequence"/>
</dbReference>
<dbReference type="SUPFAM" id="SSF48317">
    <property type="entry name" value="Acid phosphatase/Vanadium-dependent haloperoxidase"/>
    <property type="match status" value="1"/>
</dbReference>
<dbReference type="EMBL" id="KV440988">
    <property type="protein sequence ID" value="OAD70658.1"/>
    <property type="molecule type" value="Genomic_DNA"/>
</dbReference>
<feature type="transmembrane region" description="Helical" evidence="6">
    <location>
        <begin position="29"/>
        <end position="50"/>
    </location>
</feature>
<protein>
    <recommendedName>
        <fullName evidence="6">Dolichyldiphosphatase</fullName>
        <ecNumber evidence="6">3.6.1.43</ecNumber>
    </recommendedName>
</protein>
<dbReference type="PANTHER" id="PTHR11247">
    <property type="entry name" value="PALMITOYL-PROTEIN THIOESTERASE/DOLICHYLDIPHOSPHATASE 1"/>
    <property type="match status" value="1"/>
</dbReference>
<feature type="transmembrane region" description="Helical" evidence="6">
    <location>
        <begin position="153"/>
        <end position="172"/>
    </location>
</feature>
<keyword evidence="4 6" id="KW-1133">Transmembrane helix</keyword>
<accession>A0A167LKR0</accession>
<dbReference type="EC" id="3.6.1.43" evidence="6"/>
<dbReference type="InterPro" id="IPR039667">
    <property type="entry name" value="Dolichyldiphosphatase_PAP2"/>
</dbReference>
<dbReference type="Pfam" id="PF01569">
    <property type="entry name" value="PAP2"/>
    <property type="match status" value="1"/>
</dbReference>
<feature type="transmembrane region" description="Helical" evidence="6">
    <location>
        <begin position="96"/>
        <end position="115"/>
    </location>
</feature>
<dbReference type="CDD" id="cd03382">
    <property type="entry name" value="PAP2_dolichyldiphosphatase"/>
    <property type="match status" value="1"/>
</dbReference>
<feature type="domain" description="Phosphatidic acid phosphatase type 2/haloperoxidase" evidence="7">
    <location>
        <begin position="59"/>
        <end position="170"/>
    </location>
</feature>
<dbReference type="PANTHER" id="PTHR11247:SF1">
    <property type="entry name" value="DOLICHYLDIPHOSPHATASE 1"/>
    <property type="match status" value="1"/>
</dbReference>
<sequence length="226" mass="25217">MATQGDPFQNVPLTSLSLTHVEFSSEDKIAYAFAYITLLPLAILIFYASVIVSRRELAGIFMLAGQLLNEGLNAVLKEYLKMHRPHGHLGTGYGMPSSHAQFIWFFAVYGSLYLKKAIHLDNSVWKVLVSFGMFGLAILVSVSRIYLGYHTSGQVAVGASIGSIFGILWYCLVEHVIRPSGLVELILRQRFAKLVYLRDLRSVDNVAKLEYQQWESFVAGQKPKAA</sequence>
<feature type="transmembrane region" description="Helical" evidence="6">
    <location>
        <begin position="127"/>
        <end position="147"/>
    </location>
</feature>
<keyword evidence="6" id="KW-0256">Endoplasmic reticulum</keyword>
<dbReference type="SMART" id="SM00014">
    <property type="entry name" value="acidPPc"/>
    <property type="match status" value="1"/>
</dbReference>
<evidence type="ECO:0000256" key="5">
    <source>
        <dbReference type="ARBA" id="ARBA00023136"/>
    </source>
</evidence>
<dbReference type="Gene3D" id="1.20.144.10">
    <property type="entry name" value="Phosphatidic acid phosphatase type 2/haloperoxidase"/>
    <property type="match status" value="1"/>
</dbReference>
<dbReference type="InterPro" id="IPR000326">
    <property type="entry name" value="PAP2/HPO"/>
</dbReference>
<evidence type="ECO:0000313" key="9">
    <source>
        <dbReference type="Proteomes" id="UP000077315"/>
    </source>
</evidence>
<keyword evidence="9" id="KW-1185">Reference proteome</keyword>
<dbReference type="GO" id="GO:0008610">
    <property type="term" value="P:lipid biosynthetic process"/>
    <property type="evidence" value="ECO:0007669"/>
    <property type="project" value="TreeGrafter"/>
</dbReference>
<comment type="function">
    <text evidence="6">Required for efficient N-glycosylation. Necessary for maintaining optimal levels of dolichol-linked oligosaccharides. Hydrolyzes dolichyl pyrophosphate at a very high rate and dolichyl monophosphate at a much lower rate. Does not act on phosphatidate.</text>
</comment>
<dbReference type="GeneID" id="28989363"/>
<dbReference type="GO" id="GO:0006487">
    <property type="term" value="P:protein N-linked glycosylation"/>
    <property type="evidence" value="ECO:0007669"/>
    <property type="project" value="UniProtKB-UniRule"/>
</dbReference>
<evidence type="ECO:0000256" key="1">
    <source>
        <dbReference type="ARBA" id="ARBA00004141"/>
    </source>
</evidence>
<proteinExistence type="inferred from homology"/>
<gene>
    <name evidence="8" type="ORF">PHYBLDRAFT_115387</name>
</gene>
<dbReference type="InParanoid" id="A0A167LKR0"/>
<dbReference type="OrthoDB" id="302705at2759"/>
<dbReference type="VEuPathDB" id="FungiDB:PHYBLDRAFT_115387"/>
<evidence type="ECO:0000256" key="6">
    <source>
        <dbReference type="RuleBase" id="RU367078"/>
    </source>
</evidence>
<evidence type="ECO:0000259" key="7">
    <source>
        <dbReference type="SMART" id="SM00014"/>
    </source>
</evidence>
<dbReference type="GO" id="GO:0005789">
    <property type="term" value="C:endoplasmic reticulum membrane"/>
    <property type="evidence" value="ECO:0007669"/>
    <property type="project" value="UniProtKB-SubCell"/>
</dbReference>
<dbReference type="InterPro" id="IPR036938">
    <property type="entry name" value="PAP2/HPO_sf"/>
</dbReference>
<comment type="catalytic activity">
    <reaction evidence="6">
        <text>a di-trans,poly-cis-dolichyl diphosphate + H2O = a di-trans,poly-cis-dolichyl phosphate + phosphate + H(+)</text>
        <dbReference type="Rhea" id="RHEA:14385"/>
        <dbReference type="Rhea" id="RHEA-COMP:19498"/>
        <dbReference type="Rhea" id="RHEA-COMP:19506"/>
        <dbReference type="ChEBI" id="CHEBI:15377"/>
        <dbReference type="ChEBI" id="CHEBI:15378"/>
        <dbReference type="ChEBI" id="CHEBI:43474"/>
        <dbReference type="ChEBI" id="CHEBI:57497"/>
        <dbReference type="ChEBI" id="CHEBI:57683"/>
        <dbReference type="EC" id="3.6.1.43"/>
    </reaction>
</comment>
<evidence type="ECO:0000256" key="3">
    <source>
        <dbReference type="ARBA" id="ARBA00022801"/>
    </source>
</evidence>
<evidence type="ECO:0000256" key="2">
    <source>
        <dbReference type="ARBA" id="ARBA00022692"/>
    </source>
</evidence>
<comment type="pathway">
    <text evidence="6">Protein modification; protein glycosylation.</text>
</comment>
<dbReference type="GO" id="GO:0047874">
    <property type="term" value="F:dolichyldiphosphatase activity"/>
    <property type="evidence" value="ECO:0007669"/>
    <property type="project" value="UniProtKB-UniRule"/>
</dbReference>
<organism evidence="8 9">
    <name type="scientific">Phycomyces blakesleeanus (strain ATCC 8743b / DSM 1359 / FGSC 10004 / NBRC 33097 / NRRL 1555)</name>
    <dbReference type="NCBI Taxonomy" id="763407"/>
    <lineage>
        <taxon>Eukaryota</taxon>
        <taxon>Fungi</taxon>
        <taxon>Fungi incertae sedis</taxon>
        <taxon>Mucoromycota</taxon>
        <taxon>Mucoromycotina</taxon>
        <taxon>Mucoromycetes</taxon>
        <taxon>Mucorales</taxon>
        <taxon>Phycomycetaceae</taxon>
        <taxon>Phycomyces</taxon>
    </lineage>
</organism>
<evidence type="ECO:0000256" key="4">
    <source>
        <dbReference type="ARBA" id="ARBA00022989"/>
    </source>
</evidence>
<dbReference type="UniPathway" id="UPA00378"/>